<feature type="region of interest" description="Disordered" evidence="1">
    <location>
        <begin position="1"/>
        <end position="74"/>
    </location>
</feature>
<keyword evidence="2" id="KW-0489">Methyltransferase</keyword>
<feature type="compositionally biased region" description="Gly residues" evidence="1">
    <location>
        <begin position="38"/>
        <end position="55"/>
    </location>
</feature>
<comment type="caution">
    <text evidence="2">The sequence shown here is derived from an EMBL/GenBank/DDBJ whole genome shotgun (WGS) entry which is preliminary data.</text>
</comment>
<reference evidence="2 3" key="1">
    <citation type="journal article" date="2019" name="Nat. Microbiol.">
        <title>Mediterranean grassland soil C-N compound turnover is dependent on rainfall and depth, and is mediated by genomically divergent microorganisms.</title>
        <authorList>
            <person name="Diamond S."/>
            <person name="Andeer P.F."/>
            <person name="Li Z."/>
            <person name="Crits-Christoph A."/>
            <person name="Burstein D."/>
            <person name="Anantharaman K."/>
            <person name="Lane K.R."/>
            <person name="Thomas B.C."/>
            <person name="Pan C."/>
            <person name="Northen T.R."/>
            <person name="Banfield J.F."/>
        </authorList>
    </citation>
    <scope>NUCLEOTIDE SEQUENCE [LARGE SCALE GENOMIC DNA]</scope>
    <source>
        <strain evidence="2">NP_3</strain>
    </source>
</reference>
<dbReference type="CDD" id="cd02440">
    <property type="entry name" value="AdoMet_MTases"/>
    <property type="match status" value="1"/>
</dbReference>
<dbReference type="GO" id="GO:0008168">
    <property type="term" value="F:methyltransferase activity"/>
    <property type="evidence" value="ECO:0007669"/>
    <property type="project" value="UniProtKB-KW"/>
</dbReference>
<dbReference type="Proteomes" id="UP000318509">
    <property type="component" value="Unassembled WGS sequence"/>
</dbReference>
<accession>A0A537K2G3</accession>
<dbReference type="AlphaFoldDB" id="A0A537K2G3"/>
<feature type="compositionally biased region" description="Low complexity" evidence="1">
    <location>
        <begin position="56"/>
        <end position="72"/>
    </location>
</feature>
<dbReference type="EMBL" id="VBAK01000116">
    <property type="protein sequence ID" value="TMI89983.1"/>
    <property type="molecule type" value="Genomic_DNA"/>
</dbReference>
<dbReference type="GO" id="GO:0032259">
    <property type="term" value="P:methylation"/>
    <property type="evidence" value="ECO:0007669"/>
    <property type="project" value="UniProtKB-KW"/>
</dbReference>
<evidence type="ECO:0000313" key="2">
    <source>
        <dbReference type="EMBL" id="TMI89983.1"/>
    </source>
</evidence>
<dbReference type="InterPro" id="IPR029063">
    <property type="entry name" value="SAM-dependent_MTases_sf"/>
</dbReference>
<evidence type="ECO:0000313" key="3">
    <source>
        <dbReference type="Proteomes" id="UP000318509"/>
    </source>
</evidence>
<name>A0A537K2G3_9BACT</name>
<dbReference type="Gene3D" id="3.40.50.150">
    <property type="entry name" value="Vaccinia Virus protein VP39"/>
    <property type="match status" value="1"/>
</dbReference>
<dbReference type="Pfam" id="PF13489">
    <property type="entry name" value="Methyltransf_23"/>
    <property type="match status" value="1"/>
</dbReference>
<protein>
    <submittedName>
        <fullName evidence="2">Class I SAM-dependent methyltransferase</fullName>
    </submittedName>
</protein>
<organism evidence="2 3">
    <name type="scientific">Candidatus Segetimicrobium genomatis</name>
    <dbReference type="NCBI Taxonomy" id="2569760"/>
    <lineage>
        <taxon>Bacteria</taxon>
        <taxon>Bacillati</taxon>
        <taxon>Candidatus Sysuimicrobiota</taxon>
        <taxon>Candidatus Sysuimicrobiia</taxon>
        <taxon>Candidatus Sysuimicrobiales</taxon>
        <taxon>Candidatus Segetimicrobiaceae</taxon>
        <taxon>Candidatus Segetimicrobium</taxon>
    </lineage>
</organism>
<proteinExistence type="predicted"/>
<keyword evidence="2" id="KW-0808">Transferase</keyword>
<gene>
    <name evidence="2" type="ORF">E6H00_08130</name>
</gene>
<dbReference type="SUPFAM" id="SSF53335">
    <property type="entry name" value="S-adenosyl-L-methionine-dependent methyltransferases"/>
    <property type="match status" value="1"/>
</dbReference>
<feature type="compositionally biased region" description="Pro residues" evidence="1">
    <location>
        <begin position="1"/>
        <end position="12"/>
    </location>
</feature>
<evidence type="ECO:0000256" key="1">
    <source>
        <dbReference type="SAM" id="MobiDB-lite"/>
    </source>
</evidence>
<sequence length="285" mass="31175">MPDCPPPLPGGPAPERSLRAPSGRRPVRPLPFRRPAADGGGGPSVVGSVESGGSGAAAPAAAGAARPHGPSGVRPVMRMLPKTGADLGAYAAARRAAGLPVILDLGCGARKVPGAFGIDIIAQPGVDLVHDLEATPYPLPESCADEIYLNHVLEHFDTPLTILEEVWRLARPDGRVLIRTPHYSGTYAWIDPTHRRAFSLRSFHYYGENAYSFYTRARFHVVRVRLKYFMIEEDWPWPQRAWGRAVQWFLDRHQTFGERFLAYLVGGIDELQVILTAVKTPVKSS</sequence>